<keyword evidence="4" id="KW-1185">Reference proteome</keyword>
<feature type="domain" description="Cytochrome c-552/4" evidence="2">
    <location>
        <begin position="43"/>
        <end position="126"/>
    </location>
</feature>
<evidence type="ECO:0000259" key="2">
    <source>
        <dbReference type="Pfam" id="PF13435"/>
    </source>
</evidence>
<dbReference type="RefSeq" id="WP_312643579.1">
    <property type="nucleotide sequence ID" value="NZ_CP116967.1"/>
</dbReference>
<protein>
    <submittedName>
        <fullName evidence="3">Multiheme c-type cytochrome</fullName>
    </submittedName>
</protein>
<dbReference type="SUPFAM" id="SSF48695">
    <property type="entry name" value="Multiheme cytochromes"/>
    <property type="match status" value="1"/>
</dbReference>
<name>A0AA96GBV6_9BACT</name>
<dbReference type="KEGG" id="nall:PP769_19665"/>
<evidence type="ECO:0000256" key="1">
    <source>
        <dbReference type="SAM" id="SignalP"/>
    </source>
</evidence>
<dbReference type="InterPro" id="IPR036280">
    <property type="entry name" value="Multihaem_cyt_sf"/>
</dbReference>
<sequence>MRGGIFLLVLGCFLLTTPLPGSVAGESSSTKKPLEKSFPNSEKCKRCHLRVFEEWEASAQSRSIVTAPFRVTLDKFLASTDIKDHAMCFRCHAPHILEYAEHLPRFIKEVQSKDPQMDGVGCPQCHLIQDVDMNSHPPTPTFQLGTTIFGGYDKAAENLAHQSQKLDLYRESKFCVTCHDSLPKISGSAKDLPGWLGSWEKTKSETNGKPCQSCHMPEAVDESANGEKVRKVANHSFPGRFGKVRAEAVTLDFTTETTPETSQVQVSIQSLVPHNLPLPHPGWSRVVVDLSIFGKNLKKVYNEQRFYERTFGNAEGKETVFDFEAKKVLRDTLLKPEEMRVEVFTFPTPKDAPSMDVVVTLTYAPVHGPEDFLKMVEQEAALGQKDKAFQSVQIAQKKSNVSLKK</sequence>
<dbReference type="Proteomes" id="UP001302719">
    <property type="component" value="Chromosome"/>
</dbReference>
<feature type="signal peptide" evidence="1">
    <location>
        <begin position="1"/>
        <end position="23"/>
    </location>
</feature>
<evidence type="ECO:0000313" key="4">
    <source>
        <dbReference type="Proteomes" id="UP001302719"/>
    </source>
</evidence>
<dbReference type="EMBL" id="CP116967">
    <property type="protein sequence ID" value="WNM58162.1"/>
    <property type="molecule type" value="Genomic_DNA"/>
</dbReference>
<proteinExistence type="predicted"/>
<dbReference type="Gene3D" id="1.10.1130.10">
    <property type="entry name" value="Flavocytochrome C3, Chain A"/>
    <property type="match status" value="1"/>
</dbReference>
<feature type="chain" id="PRO_5041713532" evidence="1">
    <location>
        <begin position="24"/>
        <end position="405"/>
    </location>
</feature>
<keyword evidence="1" id="KW-0732">Signal</keyword>
<reference evidence="3 4" key="1">
    <citation type="submission" date="2023-01" db="EMBL/GenBank/DDBJ databases">
        <title>Cultivation and genomic characterization of new, ubiquitous marine nitrite-oxidizing bacteria from the Nitrospirales.</title>
        <authorList>
            <person name="Mueller A.J."/>
            <person name="Daebeler A."/>
            <person name="Herbold C.W."/>
            <person name="Kirkegaard R.H."/>
            <person name="Daims H."/>
        </authorList>
    </citation>
    <scope>NUCLEOTIDE SEQUENCE [LARGE SCALE GENOMIC DNA]</scope>
    <source>
        <strain evidence="3 4">VA</strain>
    </source>
</reference>
<gene>
    <name evidence="3" type="ORF">PP769_19665</name>
</gene>
<dbReference type="Pfam" id="PF13435">
    <property type="entry name" value="Cytochrome_C554"/>
    <property type="match status" value="1"/>
</dbReference>
<dbReference type="AlphaFoldDB" id="A0AA96GBV6"/>
<dbReference type="InterPro" id="IPR023155">
    <property type="entry name" value="Cyt_c-552/4"/>
</dbReference>
<evidence type="ECO:0000313" key="3">
    <source>
        <dbReference type="EMBL" id="WNM58162.1"/>
    </source>
</evidence>
<accession>A0AA96GBV6</accession>
<organism evidence="3 4">
    <name type="scientific">Candidatus Nitrospira allomarina</name>
    <dbReference type="NCBI Taxonomy" id="3020900"/>
    <lineage>
        <taxon>Bacteria</taxon>
        <taxon>Pseudomonadati</taxon>
        <taxon>Nitrospirota</taxon>
        <taxon>Nitrospiria</taxon>
        <taxon>Nitrospirales</taxon>
        <taxon>Nitrospiraceae</taxon>
        <taxon>Nitrospira</taxon>
    </lineage>
</organism>